<dbReference type="Proteomes" id="UP000037460">
    <property type="component" value="Unassembled WGS sequence"/>
</dbReference>
<keyword evidence="2" id="KW-1185">Reference proteome</keyword>
<comment type="caution">
    <text evidence="1">The sequence shown here is derived from an EMBL/GenBank/DDBJ whole genome shotgun (WGS) entry which is preliminary data.</text>
</comment>
<reference evidence="2" key="1">
    <citation type="journal article" date="2015" name="PLoS Genet.">
        <title>Genome Sequence and Transcriptome Analyses of Chrysochromulina tobin: Metabolic Tools for Enhanced Algal Fitness in the Prominent Order Prymnesiales (Haptophyceae).</title>
        <authorList>
            <person name="Hovde B.T."/>
            <person name="Deodato C.R."/>
            <person name="Hunsperger H.M."/>
            <person name="Ryken S.A."/>
            <person name="Yost W."/>
            <person name="Jha R.K."/>
            <person name="Patterson J."/>
            <person name="Monnat R.J. Jr."/>
            <person name="Barlow S.B."/>
            <person name="Starkenburg S.R."/>
            <person name="Cattolico R.A."/>
        </authorList>
    </citation>
    <scope>NUCLEOTIDE SEQUENCE</scope>
    <source>
        <strain evidence="2">CCMP291</strain>
    </source>
</reference>
<evidence type="ECO:0008006" key="3">
    <source>
        <dbReference type="Google" id="ProtNLM"/>
    </source>
</evidence>
<sequence length="332" mass="37121">MPHSAKFANLNRKLIDVPNVGQAVGEVLLVPSTCVPDYAVMLSMATTHHMKLRHHQFALVRNLDCFMSRIVSVCYGFTDSYGRCVFSSCNKSLGLANPCLPSDYRRSQYVALNWAKWPLFIDSLRVARSALWLEADVVIHRNPWEVLLSTPQLQRTVFDAVRYQWESPPCSVPELVTSSAVACVKSGWPSPHPEPLNCGQLLLNSLEFALEVWASRPAVFKNGAMSQQGYANLIKGNYSHSGLPLNFFNLCWKAQRYVKIVDQCELVTFHATCEMVAKTKRLSMNTSVNSAAKHSCALSQQKTLTKAQLGAFATRVTQPTRLTVIRVRDSLD</sequence>
<accession>A0A0M0JF11</accession>
<dbReference type="EMBL" id="JWZX01003048">
    <property type="protein sequence ID" value="KOO24833.1"/>
    <property type="molecule type" value="Genomic_DNA"/>
</dbReference>
<name>A0A0M0JF11_9EUKA</name>
<evidence type="ECO:0000313" key="2">
    <source>
        <dbReference type="Proteomes" id="UP000037460"/>
    </source>
</evidence>
<proteinExistence type="predicted"/>
<protein>
    <recommendedName>
        <fullName evidence="3">Nucleotide-diphospho-sugar transferase domain-containing protein</fullName>
    </recommendedName>
</protein>
<gene>
    <name evidence="1" type="ORF">Ctob_011501</name>
</gene>
<dbReference type="AlphaFoldDB" id="A0A0M0JF11"/>
<organism evidence="1 2">
    <name type="scientific">Chrysochromulina tobinii</name>
    <dbReference type="NCBI Taxonomy" id="1460289"/>
    <lineage>
        <taxon>Eukaryota</taxon>
        <taxon>Haptista</taxon>
        <taxon>Haptophyta</taxon>
        <taxon>Prymnesiophyceae</taxon>
        <taxon>Prymnesiales</taxon>
        <taxon>Chrysochromulinaceae</taxon>
        <taxon>Chrysochromulina</taxon>
    </lineage>
</organism>
<evidence type="ECO:0000313" key="1">
    <source>
        <dbReference type="EMBL" id="KOO24833.1"/>
    </source>
</evidence>